<keyword evidence="1" id="KW-0472">Membrane</keyword>
<evidence type="ECO:0000256" key="1">
    <source>
        <dbReference type="SAM" id="Phobius"/>
    </source>
</evidence>
<evidence type="ECO:0000313" key="2">
    <source>
        <dbReference type="EMBL" id="OIV37690.1"/>
    </source>
</evidence>
<accession>A0A1J7CDF2</accession>
<evidence type="ECO:0008006" key="4">
    <source>
        <dbReference type="Google" id="ProtNLM"/>
    </source>
</evidence>
<keyword evidence="1" id="KW-0812">Transmembrane</keyword>
<protein>
    <recommendedName>
        <fullName evidence="4">ABC transporter permease</fullName>
    </recommendedName>
</protein>
<dbReference type="EMBL" id="MLCF01000044">
    <property type="protein sequence ID" value="OIV37690.1"/>
    <property type="molecule type" value="Genomic_DNA"/>
</dbReference>
<dbReference type="PANTHER" id="PTHR36832:SF1">
    <property type="entry name" value="SLR1174 PROTEIN"/>
    <property type="match status" value="1"/>
</dbReference>
<sequence>MRRLMACGVAQAKTVFAYRFDYVTSLLGLLFQLYVLRAVWSSIYRGHDSVSGVNLSTMVTYATLASFQNWLLNPWQFSLIPDRVREGRVAVDLVRPVGFVTQVVVAQVGRTAATLPFGLLLVPALAILGARTPVSATAGFEYALSLVPAYAIITLLSVVVGMVSFWTIELNGMIVIYWMISQFLSGTMVPLWFMPSLLRDFAKILPFQAFSYTPNAIYVGQIGAADAIGAIAIQLVWVALLYVLCVLIWRRAIRRVVIQGG</sequence>
<comment type="caution">
    <text evidence="2">The sequence shown here is derived from an EMBL/GenBank/DDBJ whole genome shotgun (WGS) entry which is preliminary data.</text>
</comment>
<reference evidence="2 3" key="1">
    <citation type="submission" date="2016-10" db="EMBL/GenBank/DDBJ databases">
        <title>Genome sequence of Streptomyces gilvigriseus MUSC 26.</title>
        <authorList>
            <person name="Lee L.-H."/>
            <person name="Ser H.-L."/>
        </authorList>
    </citation>
    <scope>NUCLEOTIDE SEQUENCE [LARGE SCALE GENOMIC DNA]</scope>
    <source>
        <strain evidence="2 3">MUSC 26</strain>
    </source>
</reference>
<dbReference type="PANTHER" id="PTHR36832">
    <property type="entry name" value="SLR1174 PROTEIN-RELATED"/>
    <property type="match status" value="1"/>
</dbReference>
<feature type="transmembrane region" description="Helical" evidence="1">
    <location>
        <begin position="227"/>
        <end position="249"/>
    </location>
</feature>
<keyword evidence="3" id="KW-1185">Reference proteome</keyword>
<dbReference type="AlphaFoldDB" id="A0A1J7CDF2"/>
<feature type="transmembrane region" description="Helical" evidence="1">
    <location>
        <begin position="174"/>
        <end position="194"/>
    </location>
</feature>
<dbReference type="Pfam" id="PF06182">
    <property type="entry name" value="ABC2_membrane_6"/>
    <property type="match status" value="1"/>
</dbReference>
<organism evidence="2 3">
    <name type="scientific">Mangrovactinospora gilvigrisea</name>
    <dbReference type="NCBI Taxonomy" id="1428644"/>
    <lineage>
        <taxon>Bacteria</taxon>
        <taxon>Bacillati</taxon>
        <taxon>Actinomycetota</taxon>
        <taxon>Actinomycetes</taxon>
        <taxon>Kitasatosporales</taxon>
        <taxon>Streptomycetaceae</taxon>
        <taxon>Mangrovactinospora</taxon>
    </lineage>
</organism>
<keyword evidence="1" id="KW-1133">Transmembrane helix</keyword>
<dbReference type="STRING" id="1428644.BIV57_09695"/>
<evidence type="ECO:0000313" key="3">
    <source>
        <dbReference type="Proteomes" id="UP000243342"/>
    </source>
</evidence>
<feature type="transmembrane region" description="Helical" evidence="1">
    <location>
        <begin position="142"/>
        <end position="168"/>
    </location>
</feature>
<dbReference type="Proteomes" id="UP000243342">
    <property type="component" value="Unassembled WGS sequence"/>
</dbReference>
<feature type="transmembrane region" description="Helical" evidence="1">
    <location>
        <begin position="112"/>
        <end position="130"/>
    </location>
</feature>
<proteinExistence type="predicted"/>
<name>A0A1J7CDF2_9ACTN</name>
<gene>
    <name evidence="2" type="ORF">BIV57_09695</name>
</gene>
<dbReference type="InterPro" id="IPR010390">
    <property type="entry name" value="ABC-2_transporter-like"/>
</dbReference>